<accession>U2K623</accession>
<organism evidence="3 4">
    <name type="scientific">Ruminococcus callidus ATCC 27760</name>
    <dbReference type="NCBI Taxonomy" id="411473"/>
    <lineage>
        <taxon>Bacteria</taxon>
        <taxon>Bacillati</taxon>
        <taxon>Bacillota</taxon>
        <taxon>Clostridia</taxon>
        <taxon>Eubacteriales</taxon>
        <taxon>Oscillospiraceae</taxon>
        <taxon>Ruminococcus</taxon>
    </lineage>
</organism>
<feature type="compositionally biased region" description="Low complexity" evidence="1">
    <location>
        <begin position="323"/>
        <end position="344"/>
    </location>
</feature>
<dbReference type="EMBL" id="AWVF01000440">
    <property type="protein sequence ID" value="ERJ87530.1"/>
    <property type="molecule type" value="Genomic_DNA"/>
</dbReference>
<proteinExistence type="predicted"/>
<keyword evidence="4" id="KW-1185">Reference proteome</keyword>
<dbReference type="InterPro" id="IPR050248">
    <property type="entry name" value="Polysacc_deacetylase_ArnD"/>
</dbReference>
<dbReference type="CDD" id="cd10954">
    <property type="entry name" value="CE4_CtAXE_like"/>
    <property type="match status" value="1"/>
</dbReference>
<evidence type="ECO:0000313" key="4">
    <source>
        <dbReference type="Proteomes" id="UP000016662"/>
    </source>
</evidence>
<dbReference type="AlphaFoldDB" id="U2K623"/>
<dbReference type="InterPro" id="IPR002509">
    <property type="entry name" value="NODB_dom"/>
</dbReference>
<dbReference type="GO" id="GO:0005975">
    <property type="term" value="P:carbohydrate metabolic process"/>
    <property type="evidence" value="ECO:0007669"/>
    <property type="project" value="InterPro"/>
</dbReference>
<comment type="caution">
    <text evidence="3">The sequence shown here is derived from an EMBL/GenBank/DDBJ whole genome shotgun (WGS) entry which is preliminary data.</text>
</comment>
<evidence type="ECO:0000313" key="3">
    <source>
        <dbReference type="EMBL" id="ERJ87530.1"/>
    </source>
</evidence>
<dbReference type="GO" id="GO:0016810">
    <property type="term" value="F:hydrolase activity, acting on carbon-nitrogen (but not peptide) bonds"/>
    <property type="evidence" value="ECO:0007669"/>
    <property type="project" value="InterPro"/>
</dbReference>
<dbReference type="PANTHER" id="PTHR10587">
    <property type="entry name" value="GLYCOSYL TRANSFERASE-RELATED"/>
    <property type="match status" value="1"/>
</dbReference>
<dbReference type="OrthoDB" id="9806342at2"/>
<dbReference type="Gene3D" id="3.20.20.370">
    <property type="entry name" value="Glycoside hydrolase/deacetylase"/>
    <property type="match status" value="1"/>
</dbReference>
<dbReference type="Proteomes" id="UP000016662">
    <property type="component" value="Unassembled WGS sequence"/>
</dbReference>
<dbReference type="Pfam" id="PF01522">
    <property type="entry name" value="Polysacc_deac_1"/>
    <property type="match status" value="1"/>
</dbReference>
<evidence type="ECO:0000259" key="2">
    <source>
        <dbReference type="PROSITE" id="PS51677"/>
    </source>
</evidence>
<dbReference type="HOGENOM" id="CLU_021264_0_1_9"/>
<name>U2K623_9FIRM</name>
<evidence type="ECO:0000256" key="1">
    <source>
        <dbReference type="SAM" id="MobiDB-lite"/>
    </source>
</evidence>
<sequence length="344" mass="37313">MWNKDLKQEIWRGIMQTERRIAKCAVLAALVLLGGACTKIDAVRSDGKQTQEAVMAAASAAEVSTTAETTTAATTETTTTTVTTTVTTTTAAGICQPFIDENANIDPSKPMVALTFDDGPGQYTNSILDTLEAYQAHASFFVVGQNINDETSAVMQRAVGLGCEIGSHTENHADLVKADANTFQQEIQQADDRILQAIGRYPYFLRPPYGDFNDDVRRHVGKPLAFWSVDTKDWKTRNTASTVSATLNNIEDGDVVLMHDIYGETAAAVAQIVPSLVQQGYQLVTLSELTYYRGVEMENGMIVFNMHPANPNYKLPPDPDVPEPQTTPAPETETTTETVAAAGQ</sequence>
<feature type="region of interest" description="Disordered" evidence="1">
    <location>
        <begin position="313"/>
        <end position="344"/>
    </location>
</feature>
<feature type="domain" description="NodB homology" evidence="2">
    <location>
        <begin position="110"/>
        <end position="284"/>
    </location>
</feature>
<reference evidence="3 4" key="1">
    <citation type="submission" date="2013-07" db="EMBL/GenBank/DDBJ databases">
        <authorList>
            <person name="Weinstock G."/>
            <person name="Sodergren E."/>
            <person name="Wylie T."/>
            <person name="Fulton L."/>
            <person name="Fulton R."/>
            <person name="Fronick C."/>
            <person name="O'Laughlin M."/>
            <person name="Godfrey J."/>
            <person name="Miner T."/>
            <person name="Herter B."/>
            <person name="Appelbaum E."/>
            <person name="Cordes M."/>
            <person name="Lek S."/>
            <person name="Wollam A."/>
            <person name="Pepin K.H."/>
            <person name="Palsikar V.B."/>
            <person name="Mitreva M."/>
            <person name="Wilson R.K."/>
        </authorList>
    </citation>
    <scope>NUCLEOTIDE SEQUENCE [LARGE SCALE GENOMIC DNA]</scope>
    <source>
        <strain evidence="3 4">ATCC 27760</strain>
    </source>
</reference>
<dbReference type="STRING" id="411473.RUMCAL_03301"/>
<dbReference type="SUPFAM" id="SSF88713">
    <property type="entry name" value="Glycoside hydrolase/deacetylase"/>
    <property type="match status" value="1"/>
</dbReference>
<dbReference type="eggNOG" id="COG0726">
    <property type="taxonomic scope" value="Bacteria"/>
</dbReference>
<dbReference type="InterPro" id="IPR011330">
    <property type="entry name" value="Glyco_hydro/deAcase_b/a-brl"/>
</dbReference>
<dbReference type="PATRIC" id="fig|411473.3.peg.2767"/>
<dbReference type="PROSITE" id="PS51677">
    <property type="entry name" value="NODB"/>
    <property type="match status" value="1"/>
</dbReference>
<protein>
    <submittedName>
        <fullName evidence="3">Polysaccharide deacetylase</fullName>
    </submittedName>
</protein>
<gene>
    <name evidence="3" type="ORF">RUMCAL_03301</name>
</gene>